<keyword evidence="2" id="KW-0812">Transmembrane</keyword>
<reference evidence="3 4" key="1">
    <citation type="journal article" date="2016" name="Nat. Commun.">
        <title>Thousands of microbial genomes shed light on interconnected biogeochemical processes in an aquifer system.</title>
        <authorList>
            <person name="Anantharaman K."/>
            <person name="Brown C.T."/>
            <person name="Hug L.A."/>
            <person name="Sharon I."/>
            <person name="Castelle C.J."/>
            <person name="Probst A.J."/>
            <person name="Thomas B.C."/>
            <person name="Singh A."/>
            <person name="Wilkins M.J."/>
            <person name="Karaoz U."/>
            <person name="Brodie E.L."/>
            <person name="Williams K.H."/>
            <person name="Hubbard S.S."/>
            <person name="Banfield J.F."/>
        </authorList>
    </citation>
    <scope>NUCLEOTIDE SEQUENCE [LARGE SCALE GENOMIC DNA]</scope>
</reference>
<evidence type="ECO:0000313" key="4">
    <source>
        <dbReference type="Proteomes" id="UP000176863"/>
    </source>
</evidence>
<evidence type="ECO:0000256" key="1">
    <source>
        <dbReference type="SAM" id="MobiDB-lite"/>
    </source>
</evidence>
<evidence type="ECO:0000313" key="3">
    <source>
        <dbReference type="EMBL" id="OGG53350.1"/>
    </source>
</evidence>
<protein>
    <submittedName>
        <fullName evidence="3">Uncharacterized protein</fullName>
    </submittedName>
</protein>
<name>A0A1F6CWA5_9BACT</name>
<sequence length="130" mass="13529">MPPSSPLRPSEASREGGPPFDPTDHLLPRHAGAEGEGGPPAQKSGAGPIVGVIIIVTLLIVGALYFWGAHLNGQQNPPPYIPGDSLCTPSDTFGPAVAEKKMANGCSICSYRTPIESTGETMTHVEKCPQ</sequence>
<feature type="region of interest" description="Disordered" evidence="1">
    <location>
        <begin position="1"/>
        <end position="45"/>
    </location>
</feature>
<organism evidence="3 4">
    <name type="scientific">Candidatus Kaiserbacteria bacterium RIFCSPHIGHO2_01_FULL_53_29</name>
    <dbReference type="NCBI Taxonomy" id="1798480"/>
    <lineage>
        <taxon>Bacteria</taxon>
        <taxon>Candidatus Kaiseribacteriota</taxon>
    </lineage>
</organism>
<dbReference type="STRING" id="1798480.A2851_00015"/>
<dbReference type="AlphaFoldDB" id="A0A1F6CWA5"/>
<dbReference type="Proteomes" id="UP000176863">
    <property type="component" value="Unassembled WGS sequence"/>
</dbReference>
<proteinExistence type="predicted"/>
<gene>
    <name evidence="3" type="ORF">A2851_00015</name>
</gene>
<keyword evidence="2" id="KW-0472">Membrane</keyword>
<feature type="transmembrane region" description="Helical" evidence="2">
    <location>
        <begin position="46"/>
        <end position="67"/>
    </location>
</feature>
<comment type="caution">
    <text evidence="3">The sequence shown here is derived from an EMBL/GenBank/DDBJ whole genome shotgun (WGS) entry which is preliminary data.</text>
</comment>
<accession>A0A1F6CWA5</accession>
<keyword evidence="2" id="KW-1133">Transmembrane helix</keyword>
<feature type="compositionally biased region" description="Basic and acidic residues" evidence="1">
    <location>
        <begin position="22"/>
        <end position="33"/>
    </location>
</feature>
<dbReference type="EMBL" id="MFKT01000013">
    <property type="protein sequence ID" value="OGG53350.1"/>
    <property type="molecule type" value="Genomic_DNA"/>
</dbReference>
<evidence type="ECO:0000256" key="2">
    <source>
        <dbReference type="SAM" id="Phobius"/>
    </source>
</evidence>